<reference evidence="3" key="1">
    <citation type="submission" date="2022-11" db="UniProtKB">
        <authorList>
            <consortium name="WormBaseParasite"/>
        </authorList>
    </citation>
    <scope>IDENTIFICATION</scope>
</reference>
<keyword evidence="2" id="KW-1185">Reference proteome</keyword>
<accession>A0A915L7Q5</accession>
<evidence type="ECO:0000259" key="1">
    <source>
        <dbReference type="Pfam" id="PF16205"/>
    </source>
</evidence>
<dbReference type="WBParaSite" id="nRc.2.0.1.t47145-RA">
    <property type="protein sequence ID" value="nRc.2.0.1.t47145-RA"/>
    <property type="gene ID" value="nRc.2.0.1.g47145"/>
</dbReference>
<name>A0A915L7Q5_ROMCU</name>
<protein>
    <submittedName>
        <fullName evidence="3">40S ribosomal protein S11 N-terminal domain-containing protein</fullName>
    </submittedName>
</protein>
<dbReference type="Proteomes" id="UP000887565">
    <property type="component" value="Unplaced"/>
</dbReference>
<dbReference type="Gene3D" id="2.40.50.1000">
    <property type="match status" value="1"/>
</dbReference>
<dbReference type="Pfam" id="PF16205">
    <property type="entry name" value="Ribosomal_S17_N"/>
    <property type="match status" value="1"/>
</dbReference>
<sequence>MVTLTVGCWCRVGKSSEHSFASEEFLVMDIQIERAFQKQPHVFLNRKRVLGTGKKKSKKPLRLVRNVGLGFKTPRAVRIILFENFNECIRAESQKVEQSKCNSGSK</sequence>
<evidence type="ECO:0000313" key="2">
    <source>
        <dbReference type="Proteomes" id="UP000887565"/>
    </source>
</evidence>
<proteinExistence type="predicted"/>
<dbReference type="InterPro" id="IPR032440">
    <property type="entry name" value="Ribosomal_uS17_N"/>
</dbReference>
<dbReference type="AlphaFoldDB" id="A0A915L7Q5"/>
<organism evidence="2 3">
    <name type="scientific">Romanomermis culicivorax</name>
    <name type="common">Nematode worm</name>
    <dbReference type="NCBI Taxonomy" id="13658"/>
    <lineage>
        <taxon>Eukaryota</taxon>
        <taxon>Metazoa</taxon>
        <taxon>Ecdysozoa</taxon>
        <taxon>Nematoda</taxon>
        <taxon>Enoplea</taxon>
        <taxon>Dorylaimia</taxon>
        <taxon>Mermithida</taxon>
        <taxon>Mermithoidea</taxon>
        <taxon>Mermithidae</taxon>
        <taxon>Romanomermis</taxon>
    </lineage>
</organism>
<feature type="domain" description="Small ribosomal subunit protein uS17 N-terminal" evidence="1">
    <location>
        <begin position="31"/>
        <end position="76"/>
    </location>
</feature>
<evidence type="ECO:0000313" key="3">
    <source>
        <dbReference type="WBParaSite" id="nRc.2.0.1.t47145-RA"/>
    </source>
</evidence>